<dbReference type="AlphaFoldDB" id="A0A1X1BT58"/>
<gene>
    <name evidence="1" type="ORF">HA41_15235</name>
</gene>
<dbReference type="Proteomes" id="UP000193933">
    <property type="component" value="Unassembled WGS sequence"/>
</dbReference>
<evidence type="ECO:0000313" key="2">
    <source>
        <dbReference type="Proteomes" id="UP000193933"/>
    </source>
</evidence>
<keyword evidence="2" id="KW-1185">Reference proteome</keyword>
<dbReference type="EMBL" id="MLFN01000050">
    <property type="protein sequence ID" value="ORM51505.1"/>
    <property type="molecule type" value="Genomic_DNA"/>
</dbReference>
<organism evidence="1 2">
    <name type="scientific">Pantoea conspicua</name>
    <dbReference type="NCBI Taxonomy" id="472705"/>
    <lineage>
        <taxon>Bacteria</taxon>
        <taxon>Pseudomonadati</taxon>
        <taxon>Pseudomonadota</taxon>
        <taxon>Gammaproteobacteria</taxon>
        <taxon>Enterobacterales</taxon>
        <taxon>Erwiniaceae</taxon>
        <taxon>Pantoea</taxon>
    </lineage>
</organism>
<comment type="caution">
    <text evidence="1">The sequence shown here is derived from an EMBL/GenBank/DDBJ whole genome shotgun (WGS) entry which is preliminary data.</text>
</comment>
<evidence type="ECO:0000313" key="1">
    <source>
        <dbReference type="EMBL" id="ORM51505.1"/>
    </source>
</evidence>
<proteinExistence type="predicted"/>
<evidence type="ECO:0008006" key="3">
    <source>
        <dbReference type="Google" id="ProtNLM"/>
    </source>
</evidence>
<sequence length="110" mass="12834">MTDAMIRDLQIDQRQLVLNQTHLTLLDVQPVTAEMALYYAHQDIKELDVDSQKLSGYQEIYTFPGTQNLIVNYDYQNKAGKHNKFIASMLINDEECSVRFNGYIIVKREF</sequence>
<reference evidence="1 2" key="1">
    <citation type="journal article" date="2017" name="Antonie Van Leeuwenhoek">
        <title>Phylogenomic resolution of the bacterial genus Pantoea and its relationship with Erwinia and Tatumella.</title>
        <authorList>
            <person name="Palmer M."/>
            <person name="Steenkamp E.T."/>
            <person name="Coetzee M.P."/>
            <person name="Chan W.Y."/>
            <person name="van Zyl E."/>
            <person name="De Maayer P."/>
            <person name="Coutinho T.A."/>
            <person name="Blom J."/>
            <person name="Smits T.H."/>
            <person name="Duffy B."/>
            <person name="Venter S.N."/>
        </authorList>
    </citation>
    <scope>NUCLEOTIDE SEQUENCE [LARGE SCALE GENOMIC DNA]</scope>
    <source>
        <strain evidence="1 2">LMG 24534</strain>
    </source>
</reference>
<protein>
    <recommendedName>
        <fullName evidence="3">Shiga toxin A subunit</fullName>
    </recommendedName>
</protein>
<name>A0A1X1BT58_9GAMM</name>
<accession>A0A1X1BT58</accession>